<dbReference type="SUPFAM" id="SSF52096">
    <property type="entry name" value="ClpP/crotonase"/>
    <property type="match status" value="1"/>
</dbReference>
<dbReference type="InterPro" id="IPR023562">
    <property type="entry name" value="ClpP/TepA"/>
</dbReference>
<dbReference type="Gene3D" id="3.90.226.10">
    <property type="entry name" value="2-enoyl-CoA Hydratase, Chain A, domain 1"/>
    <property type="match status" value="1"/>
</dbReference>
<accession>A0ABW3H238</accession>
<keyword evidence="2" id="KW-0645">Protease</keyword>
<keyword evidence="1" id="KW-0812">Transmembrane</keyword>
<organism evidence="2 3">
    <name type="scientific">Sphingomonas canadensis</name>
    <dbReference type="NCBI Taxonomy" id="1219257"/>
    <lineage>
        <taxon>Bacteria</taxon>
        <taxon>Pseudomonadati</taxon>
        <taxon>Pseudomonadota</taxon>
        <taxon>Alphaproteobacteria</taxon>
        <taxon>Sphingomonadales</taxon>
        <taxon>Sphingomonadaceae</taxon>
        <taxon>Sphingomonas</taxon>
    </lineage>
</organism>
<gene>
    <name evidence="2" type="ORF">ACFQ1E_00305</name>
</gene>
<keyword evidence="1" id="KW-0472">Membrane</keyword>
<keyword evidence="1" id="KW-1133">Transmembrane helix</keyword>
<sequence length="303" mass="31369">MAEPENLIARLIPGDLENQIPAAVKKVLPGGFKNRMIQAGLALLIAFGLSFVVKRLIDLREARTRPAIPPAPAAPALPPAVAPAAAAPLPLAAAAPDPAPVPLAEPVPAPPAPPAPAAAAETLALLGEPHVSLSGSVDQAMYAAFRAQIAAAPREGPLVIALSSHGGDVEVARLMADELRLLRDYGARELLFLGKVAVHAAGTAFMAAFPPADRFLTRGTRLLIQEGSADAHVAFAGPLRGVADALRARLNEIELAARAEEEGFRALAAGTRVAPEELRRRAAAGWFLDADEARALGIVADVI</sequence>
<evidence type="ECO:0000256" key="1">
    <source>
        <dbReference type="SAM" id="Phobius"/>
    </source>
</evidence>
<evidence type="ECO:0000313" key="2">
    <source>
        <dbReference type="EMBL" id="MFD0944770.1"/>
    </source>
</evidence>
<dbReference type="Pfam" id="PF00574">
    <property type="entry name" value="CLP_protease"/>
    <property type="match status" value="1"/>
</dbReference>
<dbReference type="InterPro" id="IPR029045">
    <property type="entry name" value="ClpP/crotonase-like_dom_sf"/>
</dbReference>
<dbReference type="RefSeq" id="WP_380916224.1">
    <property type="nucleotide sequence ID" value="NZ_JBHTJG010000001.1"/>
</dbReference>
<keyword evidence="3" id="KW-1185">Reference proteome</keyword>
<reference evidence="3" key="1">
    <citation type="journal article" date="2019" name="Int. J. Syst. Evol. Microbiol.">
        <title>The Global Catalogue of Microorganisms (GCM) 10K type strain sequencing project: providing services to taxonomists for standard genome sequencing and annotation.</title>
        <authorList>
            <consortium name="The Broad Institute Genomics Platform"/>
            <consortium name="The Broad Institute Genome Sequencing Center for Infectious Disease"/>
            <person name="Wu L."/>
            <person name="Ma J."/>
        </authorList>
    </citation>
    <scope>NUCLEOTIDE SEQUENCE [LARGE SCALE GENOMIC DNA]</scope>
    <source>
        <strain evidence="3">CCUG 62982</strain>
    </source>
</reference>
<name>A0ABW3H238_9SPHN</name>
<proteinExistence type="predicted"/>
<feature type="transmembrane region" description="Helical" evidence="1">
    <location>
        <begin position="36"/>
        <end position="57"/>
    </location>
</feature>
<dbReference type="GO" id="GO:0006508">
    <property type="term" value="P:proteolysis"/>
    <property type="evidence" value="ECO:0007669"/>
    <property type="project" value="UniProtKB-KW"/>
</dbReference>
<dbReference type="GO" id="GO:0008233">
    <property type="term" value="F:peptidase activity"/>
    <property type="evidence" value="ECO:0007669"/>
    <property type="project" value="UniProtKB-KW"/>
</dbReference>
<evidence type="ECO:0000313" key="3">
    <source>
        <dbReference type="Proteomes" id="UP001596977"/>
    </source>
</evidence>
<protein>
    <submittedName>
        <fullName evidence="2">ATP-dependent Clp protease proteolytic subunit</fullName>
    </submittedName>
</protein>
<dbReference type="Proteomes" id="UP001596977">
    <property type="component" value="Unassembled WGS sequence"/>
</dbReference>
<dbReference type="EMBL" id="JBHTJG010000001">
    <property type="protein sequence ID" value="MFD0944770.1"/>
    <property type="molecule type" value="Genomic_DNA"/>
</dbReference>
<comment type="caution">
    <text evidence="2">The sequence shown here is derived from an EMBL/GenBank/DDBJ whole genome shotgun (WGS) entry which is preliminary data.</text>
</comment>
<keyword evidence="2" id="KW-0378">Hydrolase</keyword>